<sequence>MQPSDRQLQSPVVLLVTLPVVAHIGEGAARDLLSQIEPTIVFGGQIVRSIVVAGHFGSGIASVTLARKVLNTIVYKTVALSNFFFYRAKTLKRK</sequence>
<feature type="transmembrane region" description="Helical" evidence="1">
    <location>
        <begin position="46"/>
        <end position="66"/>
    </location>
</feature>
<accession>A0A2M4D620</accession>
<protein>
    <submittedName>
        <fullName evidence="2">Uncharacterized protein</fullName>
    </submittedName>
</protein>
<organism evidence="2">
    <name type="scientific">Anopheles darlingi</name>
    <name type="common">Mosquito</name>
    <dbReference type="NCBI Taxonomy" id="43151"/>
    <lineage>
        <taxon>Eukaryota</taxon>
        <taxon>Metazoa</taxon>
        <taxon>Ecdysozoa</taxon>
        <taxon>Arthropoda</taxon>
        <taxon>Hexapoda</taxon>
        <taxon>Insecta</taxon>
        <taxon>Pterygota</taxon>
        <taxon>Neoptera</taxon>
        <taxon>Endopterygota</taxon>
        <taxon>Diptera</taxon>
        <taxon>Nematocera</taxon>
        <taxon>Culicoidea</taxon>
        <taxon>Culicidae</taxon>
        <taxon>Anophelinae</taxon>
        <taxon>Anopheles</taxon>
    </lineage>
</organism>
<dbReference type="AlphaFoldDB" id="A0A2M4D620"/>
<reference evidence="2" key="1">
    <citation type="submission" date="2018-01" db="EMBL/GenBank/DDBJ databases">
        <title>An insight into the sialome of Amazonian anophelines.</title>
        <authorList>
            <person name="Ribeiro J.M."/>
            <person name="Scarpassa V."/>
            <person name="Calvo E."/>
        </authorList>
    </citation>
    <scope>NUCLEOTIDE SEQUENCE</scope>
</reference>
<keyword evidence="1" id="KW-0812">Transmembrane</keyword>
<name>A0A2M4D620_ANODA</name>
<keyword evidence="1" id="KW-0472">Membrane</keyword>
<keyword evidence="1" id="KW-1133">Transmembrane helix</keyword>
<dbReference type="EMBL" id="GGFL01008854">
    <property type="protein sequence ID" value="MBW73032.1"/>
    <property type="molecule type" value="Transcribed_RNA"/>
</dbReference>
<evidence type="ECO:0000313" key="2">
    <source>
        <dbReference type="EMBL" id="MBW73032.1"/>
    </source>
</evidence>
<proteinExistence type="predicted"/>
<evidence type="ECO:0000256" key="1">
    <source>
        <dbReference type="SAM" id="Phobius"/>
    </source>
</evidence>